<feature type="compositionally biased region" description="Polar residues" evidence="2">
    <location>
        <begin position="91"/>
        <end position="107"/>
    </location>
</feature>
<feature type="region of interest" description="Disordered" evidence="2">
    <location>
        <begin position="1072"/>
        <end position="1094"/>
    </location>
</feature>
<feature type="region of interest" description="Disordered" evidence="2">
    <location>
        <begin position="91"/>
        <end position="209"/>
    </location>
</feature>
<feature type="compositionally biased region" description="Polar residues" evidence="2">
    <location>
        <begin position="122"/>
        <end position="134"/>
    </location>
</feature>
<evidence type="ECO:0000313" key="4">
    <source>
        <dbReference type="Proteomes" id="UP001648503"/>
    </source>
</evidence>
<feature type="region of interest" description="Disordered" evidence="2">
    <location>
        <begin position="1"/>
        <end position="63"/>
    </location>
</feature>
<feature type="compositionally biased region" description="Basic and acidic residues" evidence="2">
    <location>
        <begin position="37"/>
        <end position="51"/>
    </location>
</feature>
<feature type="compositionally biased region" description="Polar residues" evidence="2">
    <location>
        <begin position="12"/>
        <end position="21"/>
    </location>
</feature>
<dbReference type="Proteomes" id="UP001648503">
    <property type="component" value="Unassembled WGS sequence"/>
</dbReference>
<proteinExistence type="predicted"/>
<gene>
    <name evidence="3" type="ORF">BASA50_005536</name>
</gene>
<feature type="compositionally biased region" description="Basic residues" evidence="2">
    <location>
        <begin position="1075"/>
        <end position="1088"/>
    </location>
</feature>
<protein>
    <recommendedName>
        <fullName evidence="5">Lebercilin domain-containing protein</fullName>
    </recommendedName>
</protein>
<feature type="region of interest" description="Disordered" evidence="2">
    <location>
        <begin position="359"/>
        <end position="395"/>
    </location>
</feature>
<organism evidence="3 4">
    <name type="scientific">Batrachochytrium salamandrivorans</name>
    <dbReference type="NCBI Taxonomy" id="1357716"/>
    <lineage>
        <taxon>Eukaryota</taxon>
        <taxon>Fungi</taxon>
        <taxon>Fungi incertae sedis</taxon>
        <taxon>Chytridiomycota</taxon>
        <taxon>Chytridiomycota incertae sedis</taxon>
        <taxon>Chytridiomycetes</taxon>
        <taxon>Rhizophydiales</taxon>
        <taxon>Rhizophydiales incertae sedis</taxon>
        <taxon>Batrachochytrium</taxon>
    </lineage>
</organism>
<keyword evidence="4" id="KW-1185">Reference proteome</keyword>
<keyword evidence="1" id="KW-0175">Coiled coil</keyword>
<reference evidence="3 4" key="1">
    <citation type="submission" date="2021-02" db="EMBL/GenBank/DDBJ databases">
        <title>Variation within the Batrachochytrium salamandrivorans European outbreak.</title>
        <authorList>
            <person name="Kelly M."/>
            <person name="Pasmans F."/>
            <person name="Shea T.P."/>
            <person name="Munoz J.F."/>
            <person name="Carranza S."/>
            <person name="Cuomo C.A."/>
            <person name="Martel A."/>
        </authorList>
    </citation>
    <scope>NUCLEOTIDE SEQUENCE [LARGE SCALE GENOMIC DNA]</scope>
    <source>
        <strain evidence="3 4">AMFP18/2</strain>
    </source>
</reference>
<feature type="region of interest" description="Disordered" evidence="2">
    <location>
        <begin position="1008"/>
        <end position="1039"/>
    </location>
</feature>
<feature type="region of interest" description="Disordered" evidence="2">
    <location>
        <begin position="826"/>
        <end position="855"/>
    </location>
</feature>
<evidence type="ECO:0008006" key="5">
    <source>
        <dbReference type="Google" id="ProtNLM"/>
    </source>
</evidence>
<evidence type="ECO:0000256" key="1">
    <source>
        <dbReference type="SAM" id="Coils"/>
    </source>
</evidence>
<feature type="coiled-coil region" evidence="1">
    <location>
        <begin position="691"/>
        <end position="725"/>
    </location>
</feature>
<accession>A0ABQ8FCB0</accession>
<feature type="compositionally biased region" description="Polar residues" evidence="2">
    <location>
        <begin position="194"/>
        <end position="205"/>
    </location>
</feature>
<dbReference type="EMBL" id="JAFCIX010000271">
    <property type="protein sequence ID" value="KAH6595809.1"/>
    <property type="molecule type" value="Genomic_DNA"/>
</dbReference>
<feature type="compositionally biased region" description="Polar residues" evidence="2">
    <location>
        <begin position="1010"/>
        <end position="1019"/>
    </location>
</feature>
<sequence>MTSHHRGAGEHPTSTRLQSRAQKPPLPMTRVYGSSAPREEKLNPDKAKERLGAIPSSTHYMQGKKNGVSVYNADTIKTGKARQVKFISSTTTLHTSQSNRHQSATVTSASNNSNSGNHSPELESTSHFSLNIGSVETGDHSIEPNIPTDNGKQDGLDIKTFQQKGHTTQKERKNESSNFSRRLVGDLSKENGKTKFSQNYSSTGKSPKKQTLLYPKKILKIRTSSTQLSSQETSKEISPVTYFDIDIPLTEKVGKSLEQNIVLSVNNAILENSSISAQLPFQHEATRPLTTTSLLTKHKASLENNNRTNSETNTEKLMTEDRNMRNLNTLKIKKVDMADHPLAREDSGKKMDPISVSRITNRKAHDDQFTIPNTLQSRKILSSKEKNGDTQHSQQIEPKIELPDSSIVHLHSAVGVNLNQDNLSNDDDPDRIVDMKKAPSKKNSIYEDSIDYTYEPPDTESATSRSLESTSLVNVVSNGFVSQNPNCTLIPTQNKYSEGRLKASQLPIPKRRNLRHSTHILELLVESLHRMENLSKQHDNSMTLIRKSPIDVFSHVQPISGIDKKVLAQNDLERRVLSVHTSVDQERCSKIAPTILDLQAQISILQKRILKEQARNKLYPKSTSIVPTSLEANIHLRHQFQQSLVNEREKYGALELENQMLIHELRDIALENVKRKRVLSIQEVAHHANEISIWRNKVKGIELEKEALQAKLLIAERQLNKEAEQKMRIFKEMVMMKRLHMHMSDNLGKSSSISSIGNGAADWAEVEVNESIATPYLRSIGVSIPGTSFVVHNNPTKEISTDDISVDIKRAKTTLPKHSSLCYQSNYGGDESLESPPRAATANPRSHSHSREKEHSSGLFLIADLDKNVEISPPTLELPVPTALYITEAETEDGSKDAIIASDKVCVQSKDLTRLNVEDDKILQESPLKPKQTSKEELMETINSKEESIETINSNEESIEAINLQEKSIETIDSKEEPYEVKASPMMGSRTPLPIPTTALNIPDECNRVPESSQDSPETTLKPLVEPAGESQDTPEFGKPEMSTSAFFELSEGMDHVPAYLPILPGKLDNLGKLAHTRGSNKKTRRTRNSSEESLRAAKIQIEYDAYVTNRDHVHPMVVSVSSSPIIPSIPLTEGSGEYSQEINGP</sequence>
<name>A0ABQ8FCB0_9FUNG</name>
<feature type="compositionally biased region" description="Basic and acidic residues" evidence="2">
    <location>
        <begin position="183"/>
        <end position="193"/>
    </location>
</feature>
<feature type="compositionally biased region" description="Low complexity" evidence="2">
    <location>
        <begin position="108"/>
        <end position="119"/>
    </location>
</feature>
<comment type="caution">
    <text evidence="3">The sequence shown here is derived from an EMBL/GenBank/DDBJ whole genome shotgun (WGS) entry which is preliminary data.</text>
</comment>
<feature type="compositionally biased region" description="Polar residues" evidence="2">
    <location>
        <begin position="370"/>
        <end position="380"/>
    </location>
</feature>
<evidence type="ECO:0000256" key="2">
    <source>
        <dbReference type="SAM" id="MobiDB-lite"/>
    </source>
</evidence>
<evidence type="ECO:0000313" key="3">
    <source>
        <dbReference type="EMBL" id="KAH6595809.1"/>
    </source>
</evidence>